<dbReference type="SUPFAM" id="SSF55486">
    <property type="entry name" value="Metalloproteases ('zincins'), catalytic domain"/>
    <property type="match status" value="1"/>
</dbReference>
<name>A0A914VX91_9BILA</name>
<dbReference type="SMART" id="SM00235">
    <property type="entry name" value="ZnMc"/>
    <property type="match status" value="1"/>
</dbReference>
<dbReference type="InterPro" id="IPR034035">
    <property type="entry name" value="Astacin-like_dom"/>
</dbReference>
<evidence type="ECO:0000256" key="1">
    <source>
        <dbReference type="ARBA" id="ARBA00022670"/>
    </source>
</evidence>
<feature type="chain" id="PRO_5038158502" description="Metalloendopeptidase" evidence="8">
    <location>
        <begin position="22"/>
        <end position="616"/>
    </location>
</feature>
<evidence type="ECO:0000259" key="10">
    <source>
        <dbReference type="PROSITE" id="PS51864"/>
    </source>
</evidence>
<accession>A0A914VX91</accession>
<dbReference type="InterPro" id="IPR006026">
    <property type="entry name" value="Peptidase_Metallo"/>
</dbReference>
<keyword evidence="5 7" id="KW-0482">Metalloprotease</keyword>
<feature type="binding site" evidence="7">
    <location>
        <position position="253"/>
    </location>
    <ligand>
        <name>Zn(2+)</name>
        <dbReference type="ChEBI" id="CHEBI:29105"/>
        <note>catalytic</note>
    </ligand>
</feature>
<keyword evidence="8" id="KW-0732">Signal</keyword>
<organism evidence="11 12">
    <name type="scientific">Plectus sambesii</name>
    <dbReference type="NCBI Taxonomy" id="2011161"/>
    <lineage>
        <taxon>Eukaryota</taxon>
        <taxon>Metazoa</taxon>
        <taxon>Ecdysozoa</taxon>
        <taxon>Nematoda</taxon>
        <taxon>Chromadorea</taxon>
        <taxon>Plectida</taxon>
        <taxon>Plectina</taxon>
        <taxon>Plectoidea</taxon>
        <taxon>Plectidae</taxon>
        <taxon>Plectus</taxon>
    </lineage>
</organism>
<feature type="active site" evidence="7">
    <location>
        <position position="244"/>
    </location>
</feature>
<evidence type="ECO:0000256" key="7">
    <source>
        <dbReference type="PROSITE-ProRule" id="PRU01211"/>
    </source>
</evidence>
<sequence>MKTLIVLSIVVLCTIAPFVQGQDGLPSAVGKSNKTEAERKVKAIKAFRLKGRGAKSDNDMAAGLEKVKSALKKRNVRAKAQLKADRKRDVEVKPNPKYDQREGTPDSFEVANADLLEYLLEGDIVIAPENVAALETGSNSTRKKRKTISNQLMKWPTAAEGYIPYLLDEGLSDDTPDKVPIVLEAMKFWEDNTCLNFEPAKATDIDGLYFVNTGGCWSSLGKQGGMQPVGIGYGCALVAIAAHEIAHALGFYHEQSRYDRDSYVQINTQYIATGMEQNFLKATAGEMSPYTTPYDYGSLMHYSSDSLTNNAAYPTITALDSSYQQAMGQRKGPSFYDVREMNDFYNCNALCASSNTVCQNGGYPDPRNCAKCKCPDGFGGQFCEALPAADNTANGAVLTATTTMQTLTATVGTSVFFDAIQNRYWHIKSAPGTAVEVTVTAIAGVCSKGCIWNFLELKMGRPVGIINGINVKSPFEGTGYRYCCAADNLNKALISTTNLVPVIAYGNDKLTFTIKYRQGKHRNYNNNNNYNNGSAYYNNNNNNNNNEGTDYNNYDGGADNNDNNVSAYYNNYNDGADNDYNNGGADYNDYNGGADNSANDQDLLMHEFDTLCDTAG</sequence>
<evidence type="ECO:0000256" key="4">
    <source>
        <dbReference type="ARBA" id="ARBA00022833"/>
    </source>
</evidence>
<evidence type="ECO:0000313" key="11">
    <source>
        <dbReference type="Proteomes" id="UP000887566"/>
    </source>
</evidence>
<dbReference type="PRINTS" id="PR00480">
    <property type="entry name" value="ASTACIN"/>
</dbReference>
<dbReference type="InterPro" id="IPR000742">
    <property type="entry name" value="EGF"/>
</dbReference>
<dbReference type="InterPro" id="IPR001506">
    <property type="entry name" value="Peptidase_M12A"/>
</dbReference>
<dbReference type="WBParaSite" id="PSAMB.scaffold2753size21464.g19014.t1">
    <property type="protein sequence ID" value="PSAMB.scaffold2753size21464.g19014.t1"/>
    <property type="gene ID" value="PSAMB.scaffold2753size21464.g19014"/>
</dbReference>
<dbReference type="GO" id="GO:0006508">
    <property type="term" value="P:proteolysis"/>
    <property type="evidence" value="ECO:0007669"/>
    <property type="project" value="UniProtKB-KW"/>
</dbReference>
<dbReference type="CDD" id="cd04280">
    <property type="entry name" value="ZnMc_astacin_like"/>
    <property type="match status" value="1"/>
</dbReference>
<dbReference type="Gene3D" id="3.40.390.10">
    <property type="entry name" value="Collagenase (Catalytic Domain)"/>
    <property type="match status" value="1"/>
</dbReference>
<dbReference type="InterPro" id="IPR024079">
    <property type="entry name" value="MetalloPept_cat_dom_sf"/>
</dbReference>
<evidence type="ECO:0000256" key="8">
    <source>
        <dbReference type="RuleBase" id="RU361183"/>
    </source>
</evidence>
<feature type="compositionally biased region" description="Basic and acidic residues" evidence="9">
    <location>
        <begin position="82"/>
        <end position="104"/>
    </location>
</feature>
<dbReference type="Pfam" id="PF01400">
    <property type="entry name" value="Astacin"/>
    <property type="match status" value="1"/>
</dbReference>
<dbReference type="Proteomes" id="UP000887566">
    <property type="component" value="Unplaced"/>
</dbReference>
<dbReference type="PROSITE" id="PS00022">
    <property type="entry name" value="EGF_1"/>
    <property type="match status" value="1"/>
</dbReference>
<feature type="binding site" evidence="7">
    <location>
        <position position="247"/>
    </location>
    <ligand>
        <name>Zn(2+)</name>
        <dbReference type="ChEBI" id="CHEBI:29105"/>
        <note>catalytic</note>
    </ligand>
</feature>
<dbReference type="PANTHER" id="PTHR10127:SF780">
    <property type="entry name" value="METALLOENDOPEPTIDASE"/>
    <property type="match status" value="1"/>
</dbReference>
<feature type="region of interest" description="Disordered" evidence="9">
    <location>
        <begin position="82"/>
        <end position="105"/>
    </location>
</feature>
<dbReference type="PANTHER" id="PTHR10127">
    <property type="entry name" value="DISCOIDIN, CUB, EGF, LAMININ , AND ZINC METALLOPROTEASE DOMAIN CONTAINING"/>
    <property type="match status" value="1"/>
</dbReference>
<keyword evidence="6" id="KW-1015">Disulfide bond</keyword>
<evidence type="ECO:0000256" key="9">
    <source>
        <dbReference type="SAM" id="MobiDB-lite"/>
    </source>
</evidence>
<evidence type="ECO:0000256" key="2">
    <source>
        <dbReference type="ARBA" id="ARBA00022723"/>
    </source>
</evidence>
<dbReference type="PROSITE" id="PS01186">
    <property type="entry name" value="EGF_2"/>
    <property type="match status" value="1"/>
</dbReference>
<protein>
    <recommendedName>
        <fullName evidence="8">Metalloendopeptidase</fullName>
        <ecNumber evidence="8">3.4.24.-</ecNumber>
    </recommendedName>
</protein>
<feature type="signal peptide" evidence="8">
    <location>
        <begin position="1"/>
        <end position="21"/>
    </location>
</feature>
<evidence type="ECO:0000313" key="12">
    <source>
        <dbReference type="WBParaSite" id="PSAMB.scaffold2753size21464.g19014.t1"/>
    </source>
</evidence>
<feature type="binding site" evidence="7">
    <location>
        <position position="243"/>
    </location>
    <ligand>
        <name>Zn(2+)</name>
        <dbReference type="ChEBI" id="CHEBI:29105"/>
        <note>catalytic</note>
    </ligand>
</feature>
<comment type="cofactor">
    <cofactor evidence="7 8">
        <name>Zn(2+)</name>
        <dbReference type="ChEBI" id="CHEBI:29105"/>
    </cofactor>
    <text evidence="7 8">Binds 1 zinc ion per subunit.</text>
</comment>
<dbReference type="PROSITE" id="PS51864">
    <property type="entry name" value="ASTACIN"/>
    <property type="match status" value="1"/>
</dbReference>
<evidence type="ECO:0000256" key="3">
    <source>
        <dbReference type="ARBA" id="ARBA00022801"/>
    </source>
</evidence>
<dbReference type="AlphaFoldDB" id="A0A914VX91"/>
<reference evidence="12" key="1">
    <citation type="submission" date="2022-11" db="UniProtKB">
        <authorList>
            <consortium name="WormBaseParasite"/>
        </authorList>
    </citation>
    <scope>IDENTIFICATION</scope>
</reference>
<dbReference type="EC" id="3.4.24.-" evidence="8"/>
<keyword evidence="2 7" id="KW-0479">Metal-binding</keyword>
<comment type="caution">
    <text evidence="7">Lacks conserved residue(s) required for the propagation of feature annotation.</text>
</comment>
<feature type="domain" description="Peptidase M12A" evidence="10">
    <location>
        <begin position="146"/>
        <end position="348"/>
    </location>
</feature>
<keyword evidence="11" id="KW-1185">Reference proteome</keyword>
<evidence type="ECO:0000256" key="5">
    <source>
        <dbReference type="ARBA" id="ARBA00023049"/>
    </source>
</evidence>
<keyword evidence="1 7" id="KW-0645">Protease</keyword>
<keyword evidence="3 7" id="KW-0378">Hydrolase</keyword>
<proteinExistence type="predicted"/>
<dbReference type="GO" id="GO:0008270">
    <property type="term" value="F:zinc ion binding"/>
    <property type="evidence" value="ECO:0007669"/>
    <property type="project" value="UniProtKB-UniRule"/>
</dbReference>
<evidence type="ECO:0000256" key="6">
    <source>
        <dbReference type="ARBA" id="ARBA00023157"/>
    </source>
</evidence>
<keyword evidence="4 7" id="KW-0862">Zinc</keyword>
<dbReference type="GO" id="GO:0004222">
    <property type="term" value="F:metalloendopeptidase activity"/>
    <property type="evidence" value="ECO:0007669"/>
    <property type="project" value="UniProtKB-UniRule"/>
</dbReference>